<sequence>MAQHDDSRRTDDDISAMLRGALGNTDFDYESLVGGVHRRAGRIRRRRAIATGAAVAVLGPALVGGAALVLPDMLGDEGTVVGPAASTDVAVETTQEPTDQAEQTGEQTPDAPPWQDAEPPLPEGGAEPENEDLPNAWEIPDARPTGVSVLEGFGVPQTFSNYPRTVPVMGLMTCDPGNAGGVEPLAGQSVTYYEEGMDGLSIDIHVTGWEDSAAALDGLVNDDYTSCVWDDRAGEVEPWPGHEGDEDYLLFPGTEPGLDAAVVRQGDYLIAVTVRDGSDTGSETEIATEIASKQADNLEALDPDHGRD</sequence>
<reference evidence="3" key="1">
    <citation type="submission" date="2022-06" db="EMBL/GenBank/DDBJ databases">
        <title>Ornithinimicrobium HY1793.</title>
        <authorList>
            <person name="Huang Y."/>
        </authorList>
    </citation>
    <scope>NUCLEOTIDE SEQUENCE</scope>
    <source>
        <strain evidence="3">HY1793</strain>
    </source>
</reference>
<evidence type="ECO:0000256" key="2">
    <source>
        <dbReference type="SAM" id="Phobius"/>
    </source>
</evidence>
<evidence type="ECO:0000313" key="4">
    <source>
        <dbReference type="Proteomes" id="UP001056455"/>
    </source>
</evidence>
<feature type="transmembrane region" description="Helical" evidence="2">
    <location>
        <begin position="48"/>
        <end position="70"/>
    </location>
</feature>
<evidence type="ECO:0000256" key="1">
    <source>
        <dbReference type="SAM" id="MobiDB-lite"/>
    </source>
</evidence>
<protein>
    <submittedName>
        <fullName evidence="3">Uncharacterized protein</fullName>
    </submittedName>
</protein>
<keyword evidence="2" id="KW-0812">Transmembrane</keyword>
<feature type="region of interest" description="Disordered" evidence="1">
    <location>
        <begin position="289"/>
        <end position="308"/>
    </location>
</feature>
<keyword evidence="2" id="KW-1133">Transmembrane helix</keyword>
<evidence type="ECO:0000313" key="3">
    <source>
        <dbReference type="EMBL" id="USQ80696.1"/>
    </source>
</evidence>
<gene>
    <name evidence="3" type="ORF">NF556_03290</name>
</gene>
<organism evidence="3 4">
    <name type="scientific">Ornithinimicrobium faecis</name>
    <dbReference type="NCBI Taxonomy" id="2934158"/>
    <lineage>
        <taxon>Bacteria</taxon>
        <taxon>Bacillati</taxon>
        <taxon>Actinomycetota</taxon>
        <taxon>Actinomycetes</taxon>
        <taxon>Micrococcales</taxon>
        <taxon>Ornithinimicrobiaceae</taxon>
        <taxon>Ornithinimicrobium</taxon>
    </lineage>
</organism>
<keyword evidence="4" id="KW-1185">Reference proteome</keyword>
<dbReference type="RefSeq" id="WP_252594076.1">
    <property type="nucleotide sequence ID" value="NZ_CP099489.1"/>
</dbReference>
<name>A0ABY4YVA2_9MICO</name>
<proteinExistence type="predicted"/>
<dbReference type="EMBL" id="CP099489">
    <property type="protein sequence ID" value="USQ80696.1"/>
    <property type="molecule type" value="Genomic_DNA"/>
</dbReference>
<dbReference type="Proteomes" id="UP001056455">
    <property type="component" value="Chromosome"/>
</dbReference>
<feature type="region of interest" description="Disordered" evidence="1">
    <location>
        <begin position="88"/>
        <end position="141"/>
    </location>
</feature>
<accession>A0ABY4YVA2</accession>
<keyword evidence="2" id="KW-0472">Membrane</keyword>
<feature type="compositionally biased region" description="Polar residues" evidence="1">
    <location>
        <begin position="92"/>
        <end position="107"/>
    </location>
</feature>